<dbReference type="InterPro" id="IPR009875">
    <property type="entry name" value="PilZ_domain"/>
</dbReference>
<dbReference type="GO" id="GO:0035438">
    <property type="term" value="F:cyclic-di-GMP binding"/>
    <property type="evidence" value="ECO:0007669"/>
    <property type="project" value="InterPro"/>
</dbReference>
<evidence type="ECO:0000313" key="2">
    <source>
        <dbReference type="EMBL" id="HAT6345862.1"/>
    </source>
</evidence>
<evidence type="ECO:0000313" key="3">
    <source>
        <dbReference type="EMBL" id="RCF50583.1"/>
    </source>
</evidence>
<dbReference type="AlphaFoldDB" id="A0AAD3YLU0"/>
<dbReference type="Gene3D" id="2.40.10.220">
    <property type="entry name" value="predicted glycosyltransferase like domains"/>
    <property type="match status" value="1"/>
</dbReference>
<reference evidence="4" key="3">
    <citation type="submission" date="2018-02" db="EMBL/GenBank/DDBJ databases">
        <title>Phenotypic characterization and whole genome analysis of multidrug-resistant, extended-spectrum beta-lactamase-producing bacteria isolated from dogs in Germany.</title>
        <authorList>
            <person name="Williamson C."/>
        </authorList>
    </citation>
    <scope>NUCLEOTIDE SEQUENCE [LARGE SCALE GENOMIC DNA]</scope>
    <source>
        <strain evidence="4">AFG_SD03_1510_Ahy_093</strain>
    </source>
</reference>
<dbReference type="Proteomes" id="UP000253075">
    <property type="component" value="Unassembled WGS sequence"/>
</dbReference>
<feature type="domain" description="PilZ" evidence="1">
    <location>
        <begin position="30"/>
        <end position="116"/>
    </location>
</feature>
<reference evidence="2" key="1">
    <citation type="journal article" date="2018" name="Genome Biol.">
        <title>SKESA: strategic k-mer extension for scrupulous assemblies.</title>
        <authorList>
            <person name="Souvorov A."/>
            <person name="Agarwala R."/>
            <person name="Lipman D.J."/>
        </authorList>
    </citation>
    <scope>NUCLEOTIDE SEQUENCE</scope>
    <source>
        <strain evidence="2">OLC2673_Aeromonas</strain>
    </source>
</reference>
<dbReference type="SUPFAM" id="SSF141371">
    <property type="entry name" value="PilZ domain-like"/>
    <property type="match status" value="1"/>
</dbReference>
<reference evidence="2" key="5">
    <citation type="submission" date="2020-01" db="EMBL/GenBank/DDBJ databases">
        <authorList>
            <consortium name="NCBI Pathogen Detection Project"/>
        </authorList>
    </citation>
    <scope>NUCLEOTIDE SEQUENCE</scope>
    <source>
        <strain evidence="2">OLC2673_Aeromonas</strain>
    </source>
</reference>
<proteinExistence type="predicted"/>
<comment type="caution">
    <text evidence="2">The sequence shown here is derived from an EMBL/GenBank/DDBJ whole genome shotgun (WGS) entry which is preliminary data.</text>
</comment>
<dbReference type="OMA" id="EHQLDIN"/>
<evidence type="ECO:0000313" key="4">
    <source>
        <dbReference type="Proteomes" id="UP000253075"/>
    </source>
</evidence>
<dbReference type="Pfam" id="PF07238">
    <property type="entry name" value="PilZ"/>
    <property type="match status" value="1"/>
</dbReference>
<reference evidence="3 4" key="2">
    <citation type="journal article" date="2018" name="PLoS ONE">
        <title>Phenotypic characterization and whole genome analysis of extended-spectrum beta-lactamase-producing bacteria isolated from dogs in Germany.</title>
        <authorList>
            <person name="Boehmer T."/>
            <person name="Vogler A.J."/>
            <person name="Thomas A."/>
            <person name="Sauer S."/>
            <person name="Hergenroether M."/>
            <person name="Straubinger R.K."/>
            <person name="Birdsell D."/>
            <person name="Keim P."/>
            <person name="Sahl J.W."/>
            <person name="Williamson C.H."/>
            <person name="Riehm J.M."/>
        </authorList>
    </citation>
    <scope>NUCLEOTIDE SEQUENCE [LARGE SCALE GENOMIC DNA]</scope>
    <source>
        <strain evidence="3 4">AFG_SD03_1510_Ahy_093</strain>
    </source>
</reference>
<sequence length="119" mass="13139">MGGGQHNCSCGPARRRQTTEDVRVITSTKERRAFQRMIINAPVTIFQQQQVLEGVCRDLSANGMGIAVAEHQLDVSQPIRVSLATNNNLLPPFEAQARIIRVLEEEDGLLLAIEFQALA</sequence>
<dbReference type="EMBL" id="PUTQ01000009">
    <property type="protein sequence ID" value="RCF50583.1"/>
    <property type="molecule type" value="Genomic_DNA"/>
</dbReference>
<dbReference type="EMBL" id="DACTUL010000036">
    <property type="protein sequence ID" value="HAT6345862.1"/>
    <property type="molecule type" value="Genomic_DNA"/>
</dbReference>
<protein>
    <submittedName>
        <fullName evidence="2">PilZ domain-containing protein</fullName>
    </submittedName>
</protein>
<gene>
    <name evidence="3" type="ORF">C6C11_08325</name>
    <name evidence="2" type="ORF">JAJ28_003650</name>
</gene>
<name>A0AAD3YLU0_AERHY</name>
<dbReference type="Proteomes" id="UP000859505">
    <property type="component" value="Unassembled WGS sequence"/>
</dbReference>
<organism evidence="2 5">
    <name type="scientific">Aeromonas hydrophila</name>
    <dbReference type="NCBI Taxonomy" id="644"/>
    <lineage>
        <taxon>Bacteria</taxon>
        <taxon>Pseudomonadati</taxon>
        <taxon>Pseudomonadota</taxon>
        <taxon>Gammaproteobacteria</taxon>
        <taxon>Aeromonadales</taxon>
        <taxon>Aeromonadaceae</taxon>
        <taxon>Aeromonas</taxon>
    </lineage>
</organism>
<accession>A0AAD3YLU0</accession>
<evidence type="ECO:0000259" key="1">
    <source>
        <dbReference type="Pfam" id="PF07238"/>
    </source>
</evidence>
<evidence type="ECO:0000313" key="5">
    <source>
        <dbReference type="Proteomes" id="UP000859505"/>
    </source>
</evidence>
<reference evidence="3" key="4">
    <citation type="submission" date="2018-02" db="EMBL/GenBank/DDBJ databases">
        <authorList>
            <person name="Williamson C."/>
        </authorList>
    </citation>
    <scope>NUCLEOTIDE SEQUENCE</scope>
    <source>
        <strain evidence="3">AFG_SD03_1510_Ahy_093</strain>
    </source>
</reference>